<protein>
    <submittedName>
        <fullName evidence="2">Uncharacterized protein</fullName>
    </submittedName>
</protein>
<dbReference type="Proteomes" id="UP000271974">
    <property type="component" value="Unassembled WGS sequence"/>
</dbReference>
<name>A0A433TLG6_ELYCH</name>
<accession>A0A433TLG6</accession>
<keyword evidence="1" id="KW-0732">Signal</keyword>
<dbReference type="AlphaFoldDB" id="A0A433TLG6"/>
<evidence type="ECO:0000256" key="1">
    <source>
        <dbReference type="SAM" id="SignalP"/>
    </source>
</evidence>
<proteinExistence type="predicted"/>
<feature type="chain" id="PRO_5019103921" evidence="1">
    <location>
        <begin position="32"/>
        <end position="111"/>
    </location>
</feature>
<comment type="caution">
    <text evidence="2">The sequence shown here is derived from an EMBL/GenBank/DDBJ whole genome shotgun (WGS) entry which is preliminary data.</text>
</comment>
<feature type="non-terminal residue" evidence="2">
    <location>
        <position position="111"/>
    </location>
</feature>
<evidence type="ECO:0000313" key="3">
    <source>
        <dbReference type="Proteomes" id="UP000271974"/>
    </source>
</evidence>
<feature type="signal peptide" evidence="1">
    <location>
        <begin position="1"/>
        <end position="31"/>
    </location>
</feature>
<evidence type="ECO:0000313" key="2">
    <source>
        <dbReference type="EMBL" id="RUS82443.1"/>
    </source>
</evidence>
<keyword evidence="3" id="KW-1185">Reference proteome</keyword>
<sequence>MQYRFSDCSYETRGLLLTWVFLSSFVAHVHSEDDHPGTVGYSFAVFTDTGVLFRGPGAVKGSAFEITVTPYDTRGALVVTECPTCLPGVFGKTEKLLLYNDRYIIQPPSAA</sequence>
<reference evidence="2 3" key="1">
    <citation type="submission" date="2019-01" db="EMBL/GenBank/DDBJ databases">
        <title>A draft genome assembly of the solar-powered sea slug Elysia chlorotica.</title>
        <authorList>
            <person name="Cai H."/>
            <person name="Li Q."/>
            <person name="Fang X."/>
            <person name="Li J."/>
            <person name="Curtis N.E."/>
            <person name="Altenburger A."/>
            <person name="Shibata T."/>
            <person name="Feng M."/>
            <person name="Maeda T."/>
            <person name="Schwartz J.A."/>
            <person name="Shigenobu S."/>
            <person name="Lundholm N."/>
            <person name="Nishiyama T."/>
            <person name="Yang H."/>
            <person name="Hasebe M."/>
            <person name="Li S."/>
            <person name="Pierce S.K."/>
            <person name="Wang J."/>
        </authorList>
    </citation>
    <scope>NUCLEOTIDE SEQUENCE [LARGE SCALE GENOMIC DNA]</scope>
    <source>
        <strain evidence="2">EC2010</strain>
        <tissue evidence="2">Whole organism of an adult</tissue>
    </source>
</reference>
<gene>
    <name evidence="2" type="ORF">EGW08_009789</name>
</gene>
<dbReference type="EMBL" id="RQTK01000286">
    <property type="protein sequence ID" value="RUS82443.1"/>
    <property type="molecule type" value="Genomic_DNA"/>
</dbReference>
<organism evidence="2 3">
    <name type="scientific">Elysia chlorotica</name>
    <name type="common">Eastern emerald elysia</name>
    <name type="synonym">Sea slug</name>
    <dbReference type="NCBI Taxonomy" id="188477"/>
    <lineage>
        <taxon>Eukaryota</taxon>
        <taxon>Metazoa</taxon>
        <taxon>Spiralia</taxon>
        <taxon>Lophotrochozoa</taxon>
        <taxon>Mollusca</taxon>
        <taxon>Gastropoda</taxon>
        <taxon>Heterobranchia</taxon>
        <taxon>Euthyneura</taxon>
        <taxon>Panpulmonata</taxon>
        <taxon>Sacoglossa</taxon>
        <taxon>Placobranchoidea</taxon>
        <taxon>Plakobranchidae</taxon>
        <taxon>Elysia</taxon>
    </lineage>
</organism>